<organism evidence="1">
    <name type="scientific">Desulfofervidus auxilii</name>
    <dbReference type="NCBI Taxonomy" id="1621989"/>
    <lineage>
        <taxon>Bacteria</taxon>
        <taxon>Pseudomonadati</taxon>
        <taxon>Thermodesulfobacteriota</taxon>
        <taxon>Candidatus Desulfofervidia</taxon>
        <taxon>Candidatus Desulfofervidales</taxon>
        <taxon>Candidatus Desulfofervidaceae</taxon>
        <taxon>Candidatus Desulfofervidus</taxon>
    </lineage>
</organism>
<dbReference type="Pfam" id="PF13645">
    <property type="entry name" value="YkuD_2"/>
    <property type="match status" value="1"/>
</dbReference>
<name>A0A7C0Y3U9_DESA2</name>
<dbReference type="AlphaFoldDB" id="A0A7C0Y3U9"/>
<dbReference type="PANTHER" id="PTHR38477:SF1">
    <property type="entry name" value="MUREIN L,D-TRANSPEPTIDASE CATALYTIC DOMAIN FAMILY PROTEIN"/>
    <property type="match status" value="1"/>
</dbReference>
<evidence type="ECO:0000313" key="1">
    <source>
        <dbReference type="EMBL" id="HDD43681.1"/>
    </source>
</evidence>
<protein>
    <submittedName>
        <fullName evidence="1">Murein L,D-transpeptidase catalytic domain family protein</fullName>
    </submittedName>
</protein>
<dbReference type="PANTHER" id="PTHR38477">
    <property type="entry name" value="HYPOTHETICAL EXPORTED PROTEIN"/>
    <property type="match status" value="1"/>
</dbReference>
<reference evidence="1" key="1">
    <citation type="journal article" date="2020" name="mSystems">
        <title>Genome- and Community-Level Interaction Insights into Carbon Utilization and Element Cycling Functions of Hydrothermarchaeota in Hydrothermal Sediment.</title>
        <authorList>
            <person name="Zhou Z."/>
            <person name="Liu Y."/>
            <person name="Xu W."/>
            <person name="Pan J."/>
            <person name="Luo Z.H."/>
            <person name="Li M."/>
        </authorList>
    </citation>
    <scope>NUCLEOTIDE SEQUENCE [LARGE SCALE GENOMIC DNA]</scope>
    <source>
        <strain evidence="1">HyVt-233</strain>
    </source>
</reference>
<proteinExistence type="predicted"/>
<gene>
    <name evidence="1" type="ORF">ENG63_02300</name>
</gene>
<comment type="caution">
    <text evidence="1">The sequence shown here is derived from an EMBL/GenBank/DDBJ whole genome shotgun (WGS) entry which is preliminary data.</text>
</comment>
<accession>A0A7C0Y3U9</accession>
<dbReference type="EMBL" id="DRBS01000086">
    <property type="protein sequence ID" value="HDD43681.1"/>
    <property type="molecule type" value="Genomic_DNA"/>
</dbReference>
<sequence length="270" mass="31414">MTRRSWVQIPPPLPKIILISVKFKRIFLIFLLWPNIVLSNEASLKAADFVRHIKKLYSELGFSERLLSLRAFRCSITAYYIALSEKHIKKPYILTIIDYTKPSTKERLFVIDLKKRKILFKELVAHGKMSGNKYARYFSNKPGSLKSSIGLYITLNPYIGKHGYSLRLRGLEKGFNDNAERRNIVMHGAWYVNRKMAKYLNWIGRSWGCPAVSLQSAKKIIDIIKGGTALYIYYPLKNYFQKSQYLNLQKAALIFNKKLFKIADLKKSSY</sequence>
<dbReference type="Proteomes" id="UP000886289">
    <property type="component" value="Unassembled WGS sequence"/>
</dbReference>
<dbReference type="InterPro" id="IPR032676">
    <property type="entry name" value="YkuD_2"/>
</dbReference>